<proteinExistence type="predicted"/>
<sequence>MKARRVKGLDPAGPLADNLERIVGVRLGELLAFMPRASDPAEIEALHDMRIAAKRLRYILEIAHPCFGEYARTAVNRVKDLQELLGELHDCDVQSVELEAFLRGLISEDALALALAAEGMDDLGPEAVRVARHRDDHAGVAALLVYVRARRRVLFGAFERYWTDLERSGFAARLRYAVSERPAPAPEPLPDCEPA</sequence>
<dbReference type="Pfam" id="PF05235">
    <property type="entry name" value="CHAD"/>
    <property type="match status" value="1"/>
</dbReference>
<gene>
    <name evidence="2" type="ORF">AVDCRST_MAG65-1403</name>
</gene>
<reference evidence="2" key="1">
    <citation type="submission" date="2020-02" db="EMBL/GenBank/DDBJ databases">
        <authorList>
            <person name="Meier V. D."/>
        </authorList>
    </citation>
    <scope>NUCLEOTIDE SEQUENCE</scope>
    <source>
        <strain evidence="2">AVDCRST_MAG65</strain>
    </source>
</reference>
<dbReference type="EMBL" id="CADCVL010000232">
    <property type="protein sequence ID" value="CAA9480283.1"/>
    <property type="molecule type" value="Genomic_DNA"/>
</dbReference>
<name>A0A6J4RS47_9ACTN</name>
<dbReference type="InterPro" id="IPR007899">
    <property type="entry name" value="CHAD_dom"/>
</dbReference>
<dbReference type="AlphaFoldDB" id="A0A6J4RS47"/>
<evidence type="ECO:0000259" key="1">
    <source>
        <dbReference type="Pfam" id="PF05235"/>
    </source>
</evidence>
<feature type="domain" description="CHAD" evidence="1">
    <location>
        <begin position="13"/>
        <end position="98"/>
    </location>
</feature>
<dbReference type="PANTHER" id="PTHR39339:SF1">
    <property type="entry name" value="CHAD DOMAIN-CONTAINING PROTEIN"/>
    <property type="match status" value="1"/>
</dbReference>
<evidence type="ECO:0000313" key="2">
    <source>
        <dbReference type="EMBL" id="CAA9480283.1"/>
    </source>
</evidence>
<dbReference type="PANTHER" id="PTHR39339">
    <property type="entry name" value="SLR1444 PROTEIN"/>
    <property type="match status" value="1"/>
</dbReference>
<accession>A0A6J4RS47</accession>
<organism evidence="2">
    <name type="scientific">uncultured Solirubrobacteraceae bacterium</name>
    <dbReference type="NCBI Taxonomy" id="1162706"/>
    <lineage>
        <taxon>Bacteria</taxon>
        <taxon>Bacillati</taxon>
        <taxon>Actinomycetota</taxon>
        <taxon>Thermoleophilia</taxon>
        <taxon>Solirubrobacterales</taxon>
        <taxon>Solirubrobacteraceae</taxon>
        <taxon>environmental samples</taxon>
    </lineage>
</organism>
<protein>
    <recommendedName>
        <fullName evidence="1">CHAD domain-containing protein</fullName>
    </recommendedName>
</protein>
<dbReference type="InterPro" id="IPR038186">
    <property type="entry name" value="CHAD_dom_sf"/>
</dbReference>
<dbReference type="Gene3D" id="1.40.20.10">
    <property type="entry name" value="CHAD domain"/>
    <property type="match status" value="1"/>
</dbReference>